<proteinExistence type="predicted"/>
<dbReference type="OrthoDB" id="5090029at2759"/>
<comment type="caution">
    <text evidence="1">The sequence shown here is derived from an EMBL/GenBank/DDBJ whole genome shotgun (WGS) entry which is preliminary data.</text>
</comment>
<reference evidence="1" key="1">
    <citation type="submission" date="2021-10" db="EMBL/GenBank/DDBJ databases">
        <authorList>
            <person name="Piombo E."/>
        </authorList>
    </citation>
    <scope>NUCLEOTIDE SEQUENCE</scope>
</reference>
<accession>A0A9N9VTV6</accession>
<dbReference type="AlphaFoldDB" id="A0A9N9VTV6"/>
<keyword evidence="2" id="KW-1185">Reference proteome</keyword>
<gene>
    <name evidence="1" type="ORF">CRHIZ90672A_00001730</name>
</gene>
<evidence type="ECO:0000313" key="1">
    <source>
        <dbReference type="EMBL" id="CAH0027763.1"/>
    </source>
</evidence>
<sequence length="399" mass="45923">MNHKISVFGKGLEIRPLLSELNLPPQTALAPAQPGHQDELISIDMKWLERFPNLSDLTYVTRKAHYNWWIGGEYRVHGPDVVSRPAEGCKWHGEPEKNINAAWVEDYLEGNPKDQGLEYYEKMGICDDTGTTWAFDGKNSFAQNIWQFAWQRRLGVDPGLRETYAYTDKRRDTMIHKYSDNASAAVPKIGLRGYSYNTSSCGGFWAGYRLYVGNHPRLEFSPLAWDDVKEYLESFQTYEDNREDAEFGKEEAETVSKRYKHGKDIKPSSPETIVKITIIRPGEEAPRSHPHHCWEPVAGDFNNCDDLQGVDWRQVFPVNPPPVGKEFKKFMAPGFNRRLSDEDNMLLCSREEKLLKNLNRFRIRQIFYTVMRGIYGNHKAGLPAPYHFHESEVPSGSTN</sequence>
<evidence type="ECO:0000313" key="2">
    <source>
        <dbReference type="Proteomes" id="UP000696573"/>
    </source>
</evidence>
<name>A0A9N9VTV6_9HYPO</name>
<dbReference type="EMBL" id="CABFNQ020000730">
    <property type="protein sequence ID" value="CAH0027763.1"/>
    <property type="molecule type" value="Genomic_DNA"/>
</dbReference>
<protein>
    <submittedName>
        <fullName evidence="1">Uncharacterized protein</fullName>
    </submittedName>
</protein>
<dbReference type="Proteomes" id="UP000696573">
    <property type="component" value="Unassembled WGS sequence"/>
</dbReference>
<organism evidence="1 2">
    <name type="scientific">Clonostachys rhizophaga</name>
    <dbReference type="NCBI Taxonomy" id="160324"/>
    <lineage>
        <taxon>Eukaryota</taxon>
        <taxon>Fungi</taxon>
        <taxon>Dikarya</taxon>
        <taxon>Ascomycota</taxon>
        <taxon>Pezizomycotina</taxon>
        <taxon>Sordariomycetes</taxon>
        <taxon>Hypocreomycetidae</taxon>
        <taxon>Hypocreales</taxon>
        <taxon>Bionectriaceae</taxon>
        <taxon>Clonostachys</taxon>
    </lineage>
</organism>